<keyword evidence="4" id="KW-0963">Cytoplasm</keyword>
<dbReference type="InterPro" id="IPR040168">
    <property type="entry name" value="Not2/3/5"/>
</dbReference>
<sequence>MAISSKVPPFKTRKLTVPHLNQQMERFKACEKELKTKAFSKEGLAAALKYDPEERERDEFNNYMSDVKNRLDQQIDALEAEQEQLQLQVRKSKRADPAKTERLGQIDHHLERHKWHIMKLEIIQRMVDNGKLKIDEVRHLQEDVNYYVDSNQEPDFEEDEGIYDELNLEDAEIYGLPTENADESDEEGGPSYKEPIPEPTPPRDEGKRKAAAKEADELISPSKPVKPPSLPRPQAAEKHEAKPAPAAAKPALKVTTPARAAATVVAATPKPVEAPSPTPAPTIVPRGGYSAAAASHAEVAKPAVAPAEVKAKVAATVRPTDVTPAPAPQARPAPTTPSTVAPAATVRAVPAPTKLPPTPAPEPAAPLAEAQPEPVAPTETIDNDNRLPPSLADLVSSFEATKERSLKAREDASFFQQMLETSFQHVPDGLDSER</sequence>
<feature type="non-terminal residue" evidence="12">
    <location>
        <position position="1"/>
    </location>
</feature>
<dbReference type="GO" id="GO:0006355">
    <property type="term" value="P:regulation of DNA-templated transcription"/>
    <property type="evidence" value="ECO:0007669"/>
    <property type="project" value="InterPro"/>
</dbReference>
<feature type="compositionally biased region" description="Low complexity" evidence="10">
    <location>
        <begin position="243"/>
        <end position="254"/>
    </location>
</feature>
<dbReference type="GO" id="GO:0030015">
    <property type="term" value="C:CCR4-NOT core complex"/>
    <property type="evidence" value="ECO:0007669"/>
    <property type="project" value="InterPro"/>
</dbReference>
<keyword evidence="5" id="KW-0678">Repressor</keyword>
<gene>
    <name evidence="12" type="primary">NOT5_2</name>
    <name evidence="12" type="ORF">HK097_003432</name>
</gene>
<evidence type="ECO:0000256" key="2">
    <source>
        <dbReference type="ARBA" id="ARBA00004496"/>
    </source>
</evidence>
<dbReference type="PANTHER" id="PTHR23326">
    <property type="entry name" value="CCR4 NOT-RELATED"/>
    <property type="match status" value="1"/>
</dbReference>
<feature type="compositionally biased region" description="Low complexity" evidence="10">
    <location>
        <begin position="365"/>
        <end position="377"/>
    </location>
</feature>
<evidence type="ECO:0000256" key="8">
    <source>
        <dbReference type="ARBA" id="ARBA00023242"/>
    </source>
</evidence>
<reference evidence="12" key="1">
    <citation type="submission" date="2020-05" db="EMBL/GenBank/DDBJ databases">
        <title>Phylogenomic resolution of chytrid fungi.</title>
        <authorList>
            <person name="Stajich J.E."/>
            <person name="Amses K."/>
            <person name="Simmons R."/>
            <person name="Seto K."/>
            <person name="Myers J."/>
            <person name="Bonds A."/>
            <person name="Quandt C.A."/>
            <person name="Barry K."/>
            <person name="Liu P."/>
            <person name="Grigoriev I."/>
            <person name="Longcore J.E."/>
            <person name="James T.Y."/>
        </authorList>
    </citation>
    <scope>NUCLEOTIDE SEQUENCE</scope>
    <source>
        <strain evidence="12">JEL0318</strain>
    </source>
</reference>
<keyword evidence="13" id="KW-1185">Reference proteome</keyword>
<evidence type="ECO:0000256" key="10">
    <source>
        <dbReference type="SAM" id="MobiDB-lite"/>
    </source>
</evidence>
<evidence type="ECO:0000256" key="7">
    <source>
        <dbReference type="ARBA" id="ARBA00023163"/>
    </source>
</evidence>
<dbReference type="Pfam" id="PF04065">
    <property type="entry name" value="Not3"/>
    <property type="match status" value="1"/>
</dbReference>
<evidence type="ECO:0000259" key="11">
    <source>
        <dbReference type="Pfam" id="PF04065"/>
    </source>
</evidence>
<proteinExistence type="inferred from homology"/>
<comment type="caution">
    <text evidence="12">The sequence shown here is derived from an EMBL/GenBank/DDBJ whole genome shotgun (WGS) entry which is preliminary data.</text>
</comment>
<dbReference type="GO" id="GO:0005634">
    <property type="term" value="C:nucleus"/>
    <property type="evidence" value="ECO:0007669"/>
    <property type="project" value="UniProtKB-SubCell"/>
</dbReference>
<feature type="compositionally biased region" description="Low complexity" evidence="10">
    <location>
        <begin position="336"/>
        <end position="352"/>
    </location>
</feature>
<accession>A0AAD5S462</accession>
<organism evidence="12 13">
    <name type="scientific">Rhizophlyctis rosea</name>
    <dbReference type="NCBI Taxonomy" id="64517"/>
    <lineage>
        <taxon>Eukaryota</taxon>
        <taxon>Fungi</taxon>
        <taxon>Fungi incertae sedis</taxon>
        <taxon>Chytridiomycota</taxon>
        <taxon>Chytridiomycota incertae sedis</taxon>
        <taxon>Chytridiomycetes</taxon>
        <taxon>Rhizophlyctidales</taxon>
        <taxon>Rhizophlyctidaceae</taxon>
        <taxon>Rhizophlyctis</taxon>
    </lineage>
</organism>
<evidence type="ECO:0000256" key="5">
    <source>
        <dbReference type="ARBA" id="ARBA00022491"/>
    </source>
</evidence>
<evidence type="ECO:0000256" key="3">
    <source>
        <dbReference type="ARBA" id="ARBA00007682"/>
    </source>
</evidence>
<evidence type="ECO:0000256" key="9">
    <source>
        <dbReference type="SAM" id="Coils"/>
    </source>
</evidence>
<evidence type="ECO:0000313" key="12">
    <source>
        <dbReference type="EMBL" id="KAJ3037705.1"/>
    </source>
</evidence>
<evidence type="ECO:0000256" key="6">
    <source>
        <dbReference type="ARBA" id="ARBA00023015"/>
    </source>
</evidence>
<feature type="compositionally biased region" description="Basic and acidic residues" evidence="10">
    <location>
        <begin position="201"/>
        <end position="216"/>
    </location>
</feature>
<name>A0AAD5S462_9FUNG</name>
<feature type="region of interest" description="Disordered" evidence="10">
    <location>
        <begin position="174"/>
        <end position="254"/>
    </location>
</feature>
<keyword evidence="8" id="KW-0539">Nucleus</keyword>
<comment type="similarity">
    <text evidence="3">Belongs to the CNOT2/3/5 family.</text>
</comment>
<dbReference type="EMBL" id="JADGJD010001805">
    <property type="protein sequence ID" value="KAJ3037705.1"/>
    <property type="molecule type" value="Genomic_DNA"/>
</dbReference>
<evidence type="ECO:0000256" key="4">
    <source>
        <dbReference type="ARBA" id="ARBA00022490"/>
    </source>
</evidence>
<evidence type="ECO:0000256" key="1">
    <source>
        <dbReference type="ARBA" id="ARBA00004123"/>
    </source>
</evidence>
<comment type="subcellular location">
    <subcellularLocation>
        <location evidence="2">Cytoplasm</location>
    </subcellularLocation>
    <subcellularLocation>
        <location evidence="1">Nucleus</location>
    </subcellularLocation>
</comment>
<dbReference type="InterPro" id="IPR007207">
    <property type="entry name" value="Not_N"/>
</dbReference>
<dbReference type="Proteomes" id="UP001212841">
    <property type="component" value="Unassembled WGS sequence"/>
</dbReference>
<feature type="compositionally biased region" description="Pro residues" evidence="10">
    <location>
        <begin position="325"/>
        <end position="335"/>
    </location>
</feature>
<keyword evidence="9" id="KW-0175">Coiled coil</keyword>
<feature type="compositionally biased region" description="Pro residues" evidence="10">
    <location>
        <begin position="353"/>
        <end position="364"/>
    </location>
</feature>
<evidence type="ECO:0000313" key="13">
    <source>
        <dbReference type="Proteomes" id="UP001212841"/>
    </source>
</evidence>
<feature type="region of interest" description="Disordered" evidence="10">
    <location>
        <begin position="320"/>
        <end position="390"/>
    </location>
</feature>
<dbReference type="AlphaFoldDB" id="A0AAD5S462"/>
<dbReference type="GO" id="GO:0005737">
    <property type="term" value="C:cytoplasm"/>
    <property type="evidence" value="ECO:0007669"/>
    <property type="project" value="UniProtKB-SubCell"/>
</dbReference>
<keyword evidence="6" id="KW-0805">Transcription regulation</keyword>
<feature type="coiled-coil region" evidence="9">
    <location>
        <begin position="64"/>
        <end position="95"/>
    </location>
</feature>
<feature type="domain" description="CCR4-Not complex component Not N-terminal" evidence="11">
    <location>
        <begin position="20"/>
        <end position="169"/>
    </location>
</feature>
<keyword evidence="7" id="KW-0804">Transcription</keyword>
<protein>
    <submittedName>
        <fullName evidence="12">General negative regulator of transcription subunit 5</fullName>
    </submittedName>
</protein>